<dbReference type="InterPro" id="IPR032675">
    <property type="entry name" value="LRR_dom_sf"/>
</dbReference>
<protein>
    <recommendedName>
        <fullName evidence="2">CARMIL pleckstrin homology domain-containing protein</fullName>
    </recommendedName>
</protein>
<proteinExistence type="predicted"/>
<dbReference type="GO" id="GO:0005886">
    <property type="term" value="C:plasma membrane"/>
    <property type="evidence" value="ECO:0007669"/>
    <property type="project" value="TreeGrafter"/>
</dbReference>
<dbReference type="SMART" id="SM00368">
    <property type="entry name" value="LRR_RI"/>
    <property type="match status" value="3"/>
</dbReference>
<feature type="region of interest" description="Disordered" evidence="1">
    <location>
        <begin position="747"/>
        <end position="766"/>
    </location>
</feature>
<dbReference type="SUPFAM" id="SSF52047">
    <property type="entry name" value="RNI-like"/>
    <property type="match status" value="2"/>
</dbReference>
<dbReference type="InterPro" id="IPR001611">
    <property type="entry name" value="Leu-rich_rpt"/>
</dbReference>
<sequence>MPKSSGKIISCANLISFVHKPYFHEWVETVLGLPVQITNTQQKYILHLISHTASGMSDFLQPINYEMQACIVEFMEPSEVVLMKPVQMKMKTKSEDLVLVLTPWRAFLLYLEHPLRVQVTFSYLEISDIDMQDHNLVVIHTDTHLYQFRFLSSEDLEQVIFHVATSIKKVFPDSSPGKLIRITCPDHQEKYKAIEDYLEDITQNNQGPCGGFSQTYAALCDYNGFVLREEVQWDVDNIYHKQNIKEFNILDFSYLDTSDIALTVASLSFNQWFTKIQCKDFKLRLEISEQILYVINRSLKLEELVLENCGLKWEFAIKMAKALDNNPSSVLHTINLSGNHLEDRGITAFTHHFKKNQKPVKHLNFSKTSITSKGVNNLFQSLVSHETFGNSICHLDLSGNPGILATEDCISFYSFLDHCKSLCHLNLAGTDCALDSLFGPLLHGSCSRLSYLNVSRNVYTHKRIKDIPPEVSHFFTKTSALKHLNLSGTKLPSEMLREILHGLAINDKISNLHMDLSDCELRSSGAQVIQDMIFDINSLSSLDISNNGFDSDMVTLILSIGRSKSIKHVSLGKNFNVKSGTAVADIIHRIVQLIQDEDCTIESLSLADSRLKSEINILLNALGKKNNLRKIDISGNAMGDTGAKLLSKSLQLNTQLRMITWDKNNTTANGFLILAHALERNYTLRSMPLPLSDISQAYRMNQSKTEDALHLIQSHLLRNNQMKGNVPKKVNGFHKKKSFTLPLKLKMQQARGMKEETPGHEEQIIR</sequence>
<dbReference type="Pfam" id="PF13516">
    <property type="entry name" value="LRR_6"/>
    <property type="match status" value="2"/>
</dbReference>
<dbReference type="Gene3D" id="6.10.140.1850">
    <property type="match status" value="1"/>
</dbReference>
<evidence type="ECO:0000313" key="4">
    <source>
        <dbReference type="Proteomes" id="UP000694892"/>
    </source>
</evidence>
<accession>A0A974HNL7</accession>
<feature type="compositionally biased region" description="Basic and acidic residues" evidence="1">
    <location>
        <begin position="752"/>
        <end position="766"/>
    </location>
</feature>
<dbReference type="PANTHER" id="PTHR24112">
    <property type="entry name" value="LEUCINE-RICH REPEAT, ISOFORM F-RELATED"/>
    <property type="match status" value="1"/>
</dbReference>
<dbReference type="GO" id="GO:0030027">
    <property type="term" value="C:lamellipodium"/>
    <property type="evidence" value="ECO:0007669"/>
    <property type="project" value="TreeGrafter"/>
</dbReference>
<dbReference type="Pfam" id="PF17888">
    <property type="entry name" value="Carm_PH"/>
    <property type="match status" value="1"/>
</dbReference>
<gene>
    <name evidence="3" type="ORF">XELAEV_18022369mg</name>
</gene>
<dbReference type="OMA" id="KIYATHG"/>
<dbReference type="PANTHER" id="PTHR24112:SF32">
    <property type="entry name" value="CAPPING PROTEIN, ARP2_3 AND MYOSIN-I LINKER PROTEIN 2"/>
    <property type="match status" value="1"/>
</dbReference>
<name>A0A974HNL7_XENLA</name>
<dbReference type="EMBL" id="CM004472">
    <property type="protein sequence ID" value="OCT84228.1"/>
    <property type="molecule type" value="Genomic_DNA"/>
</dbReference>
<reference evidence="4" key="1">
    <citation type="journal article" date="2016" name="Nature">
        <title>Genome evolution in the allotetraploid frog Xenopus laevis.</title>
        <authorList>
            <person name="Session A.M."/>
            <person name="Uno Y."/>
            <person name="Kwon T."/>
            <person name="Chapman J.A."/>
            <person name="Toyoda A."/>
            <person name="Takahashi S."/>
            <person name="Fukui A."/>
            <person name="Hikosaka A."/>
            <person name="Suzuki A."/>
            <person name="Kondo M."/>
            <person name="van Heeringen S.J."/>
            <person name="Quigley I."/>
            <person name="Heinz S."/>
            <person name="Ogino H."/>
            <person name="Ochi H."/>
            <person name="Hellsten U."/>
            <person name="Lyons J.B."/>
            <person name="Simakov O."/>
            <person name="Putnam N."/>
            <person name="Stites J."/>
            <person name="Kuroki Y."/>
            <person name="Tanaka T."/>
            <person name="Michiue T."/>
            <person name="Watanabe M."/>
            <person name="Bogdanovic O."/>
            <person name="Lister R."/>
            <person name="Georgiou G."/>
            <person name="Paranjpe S.S."/>
            <person name="van Kruijsbergen I."/>
            <person name="Shu S."/>
            <person name="Carlson J."/>
            <person name="Kinoshita T."/>
            <person name="Ohta Y."/>
            <person name="Mawaribuchi S."/>
            <person name="Jenkins J."/>
            <person name="Grimwood J."/>
            <person name="Schmutz J."/>
            <person name="Mitros T."/>
            <person name="Mozaffari S.V."/>
            <person name="Suzuki Y."/>
            <person name="Haramoto Y."/>
            <person name="Yamamoto T.S."/>
            <person name="Takagi C."/>
            <person name="Heald R."/>
            <person name="Miller K."/>
            <person name="Haudenschild C."/>
            <person name="Kitzman J."/>
            <person name="Nakayama T."/>
            <person name="Izutsu Y."/>
            <person name="Robert J."/>
            <person name="Fortriede J."/>
            <person name="Burns K."/>
            <person name="Lotay V."/>
            <person name="Karimi K."/>
            <person name="Yasuoka Y."/>
            <person name="Dichmann D.S."/>
            <person name="Flajnik M.F."/>
            <person name="Houston D.W."/>
            <person name="Shendure J."/>
            <person name="DuPasquier L."/>
            <person name="Vize P.D."/>
            <person name="Zorn A.M."/>
            <person name="Ito M."/>
            <person name="Marcotte E.M."/>
            <person name="Wallingford J.B."/>
            <person name="Ito Y."/>
            <person name="Asashima M."/>
            <person name="Ueno N."/>
            <person name="Matsuda Y."/>
            <person name="Veenstra G.J."/>
            <person name="Fujiyama A."/>
            <person name="Harland R.M."/>
            <person name="Taira M."/>
            <person name="Rokhsar D.S."/>
        </authorList>
    </citation>
    <scope>NUCLEOTIDE SEQUENCE [LARGE SCALE GENOMIC DNA]</scope>
    <source>
        <strain evidence="4">J</strain>
    </source>
</reference>
<feature type="domain" description="CARMIL pleckstrin homology" evidence="2">
    <location>
        <begin position="81"/>
        <end position="172"/>
    </location>
</feature>
<evidence type="ECO:0000256" key="1">
    <source>
        <dbReference type="SAM" id="MobiDB-lite"/>
    </source>
</evidence>
<dbReference type="Gene3D" id="3.80.10.10">
    <property type="entry name" value="Ribonuclease Inhibitor"/>
    <property type="match status" value="1"/>
</dbReference>
<dbReference type="GO" id="GO:0016477">
    <property type="term" value="P:cell migration"/>
    <property type="evidence" value="ECO:0007669"/>
    <property type="project" value="TreeGrafter"/>
</dbReference>
<dbReference type="AlphaFoldDB" id="A0A974HNL7"/>
<dbReference type="Proteomes" id="UP000694892">
    <property type="component" value="Chromosome 4L"/>
</dbReference>
<evidence type="ECO:0000259" key="2">
    <source>
        <dbReference type="Pfam" id="PF17888"/>
    </source>
</evidence>
<organism evidence="3 4">
    <name type="scientific">Xenopus laevis</name>
    <name type="common">African clawed frog</name>
    <dbReference type="NCBI Taxonomy" id="8355"/>
    <lineage>
        <taxon>Eukaryota</taxon>
        <taxon>Metazoa</taxon>
        <taxon>Chordata</taxon>
        <taxon>Craniata</taxon>
        <taxon>Vertebrata</taxon>
        <taxon>Euteleostomi</taxon>
        <taxon>Amphibia</taxon>
        <taxon>Batrachia</taxon>
        <taxon>Anura</taxon>
        <taxon>Pipoidea</taxon>
        <taxon>Pipidae</taxon>
        <taxon>Xenopodinae</taxon>
        <taxon>Xenopus</taxon>
        <taxon>Xenopus</taxon>
    </lineage>
</organism>
<dbReference type="InterPro" id="IPR041245">
    <property type="entry name" value="CARMIL_PH"/>
</dbReference>
<dbReference type="Gene3D" id="2.30.29.30">
    <property type="entry name" value="Pleckstrin-homology domain (PH domain)/Phosphotyrosine-binding domain (PTB)"/>
    <property type="match status" value="1"/>
</dbReference>
<dbReference type="InterPro" id="IPR051279">
    <property type="entry name" value="PP1-Reg/Actin-Interact_Protein"/>
</dbReference>
<evidence type="ECO:0000313" key="3">
    <source>
        <dbReference type="EMBL" id="OCT84228.1"/>
    </source>
</evidence>
<dbReference type="GO" id="GO:0034315">
    <property type="term" value="P:regulation of Arp2/3 complex-mediated actin nucleation"/>
    <property type="evidence" value="ECO:0007669"/>
    <property type="project" value="TreeGrafter"/>
</dbReference>
<dbReference type="InterPro" id="IPR011993">
    <property type="entry name" value="PH-like_dom_sf"/>
</dbReference>